<dbReference type="Pfam" id="PF00388">
    <property type="entry name" value="PI-PLC-X"/>
    <property type="match status" value="1"/>
</dbReference>
<dbReference type="InterPro" id="IPR051057">
    <property type="entry name" value="PI-PLC_domain"/>
</dbReference>
<evidence type="ECO:0000259" key="2">
    <source>
        <dbReference type="SMART" id="SM00148"/>
    </source>
</evidence>
<feature type="signal peptide" evidence="1">
    <location>
        <begin position="1"/>
        <end position="15"/>
    </location>
</feature>
<dbReference type="PANTHER" id="PTHR13593:SF113">
    <property type="entry name" value="SI:DKEY-266F7.9"/>
    <property type="match status" value="1"/>
</dbReference>
<dbReference type="InterPro" id="IPR017946">
    <property type="entry name" value="PLC-like_Pdiesterase_TIM-brl"/>
</dbReference>
<evidence type="ECO:0000313" key="4">
    <source>
        <dbReference type="Proteomes" id="UP001470230"/>
    </source>
</evidence>
<proteinExistence type="predicted"/>
<dbReference type="InterPro" id="IPR000909">
    <property type="entry name" value="PLipase_C_PInositol-sp_X_dom"/>
</dbReference>
<sequence>MIFSHLFIFIFLALSNEKIKYNEDIRIIEEITSLRYYNFRLTEINQNPKPRKSLFSKSNFDGTSWLANVDGNKKVFSLSIPGTHETCARFGPQRLQCQDWTIEEQLLNGVRYLDIRCRHINDCFMIHHDYVFEELSFGAGVRDVCINFLKSHPTEFIFMQIKEEYQSANNTRTFSETMQTYINSYEEYFYLKEDVPTLDQVRGKIVILRRFDPVIANQGNLLEFQDNALFTSNTTIVARIQDCYIVPSYSDRLKKWEMIFQLLMESIQNKDENKLFLNFGSGGSDDCYPYAVAEYTTSLIGYFLEFTKPNDFVGVILFDYVNTNYDNVIEILAKRNFN</sequence>
<evidence type="ECO:0000256" key="1">
    <source>
        <dbReference type="SAM" id="SignalP"/>
    </source>
</evidence>
<comment type="caution">
    <text evidence="3">The sequence shown here is derived from an EMBL/GenBank/DDBJ whole genome shotgun (WGS) entry which is preliminary data.</text>
</comment>
<dbReference type="SUPFAM" id="SSF51695">
    <property type="entry name" value="PLC-like phosphodiesterases"/>
    <property type="match status" value="1"/>
</dbReference>
<dbReference type="SMART" id="SM00148">
    <property type="entry name" value="PLCXc"/>
    <property type="match status" value="1"/>
</dbReference>
<organism evidence="3 4">
    <name type="scientific">Tritrichomonas musculus</name>
    <dbReference type="NCBI Taxonomy" id="1915356"/>
    <lineage>
        <taxon>Eukaryota</taxon>
        <taxon>Metamonada</taxon>
        <taxon>Parabasalia</taxon>
        <taxon>Tritrichomonadida</taxon>
        <taxon>Tritrichomonadidae</taxon>
        <taxon>Tritrichomonas</taxon>
    </lineage>
</organism>
<reference evidence="3 4" key="1">
    <citation type="submission" date="2024-04" db="EMBL/GenBank/DDBJ databases">
        <title>Tritrichomonas musculus Genome.</title>
        <authorList>
            <person name="Alves-Ferreira E."/>
            <person name="Grigg M."/>
            <person name="Lorenzi H."/>
            <person name="Galac M."/>
        </authorList>
    </citation>
    <scope>NUCLEOTIDE SEQUENCE [LARGE SCALE GENOMIC DNA]</scope>
    <source>
        <strain evidence="3 4">EAF2021</strain>
    </source>
</reference>
<dbReference type="PROSITE" id="PS50007">
    <property type="entry name" value="PIPLC_X_DOMAIN"/>
    <property type="match status" value="1"/>
</dbReference>
<accession>A0ABR2H7V3</accession>
<dbReference type="Proteomes" id="UP001470230">
    <property type="component" value="Unassembled WGS sequence"/>
</dbReference>
<gene>
    <name evidence="3" type="ORF">M9Y10_026761</name>
</gene>
<feature type="chain" id="PRO_5045516390" description="Phosphatidylinositol-specific phospholipase C X domain-containing protein" evidence="1">
    <location>
        <begin position="16"/>
        <end position="338"/>
    </location>
</feature>
<keyword evidence="1" id="KW-0732">Signal</keyword>
<protein>
    <recommendedName>
        <fullName evidence="2">Phosphatidylinositol-specific phospholipase C X domain-containing protein</fullName>
    </recommendedName>
</protein>
<dbReference type="PANTHER" id="PTHR13593">
    <property type="match status" value="1"/>
</dbReference>
<dbReference type="EMBL" id="JAPFFF010000040">
    <property type="protein sequence ID" value="KAK8841812.1"/>
    <property type="molecule type" value="Genomic_DNA"/>
</dbReference>
<evidence type="ECO:0000313" key="3">
    <source>
        <dbReference type="EMBL" id="KAK8841812.1"/>
    </source>
</evidence>
<dbReference type="CDD" id="cd08586">
    <property type="entry name" value="PI-PLCc_BcPLC_like"/>
    <property type="match status" value="1"/>
</dbReference>
<feature type="domain" description="Phosphatidylinositol-specific phospholipase C X" evidence="2">
    <location>
        <begin position="69"/>
        <end position="210"/>
    </location>
</feature>
<dbReference type="Gene3D" id="3.20.20.190">
    <property type="entry name" value="Phosphatidylinositol (PI) phosphodiesterase"/>
    <property type="match status" value="1"/>
</dbReference>
<keyword evidence="4" id="KW-1185">Reference proteome</keyword>
<name>A0ABR2H7V3_9EUKA</name>